<gene>
    <name evidence="2" type="ORF">DBO85_10175</name>
</gene>
<comment type="caution">
    <text evidence="2">The sequence shown here is derived from an EMBL/GenBank/DDBJ whole genome shotgun (WGS) entry which is preliminary data.</text>
</comment>
<evidence type="ECO:0000256" key="1">
    <source>
        <dbReference type="SAM" id="Phobius"/>
    </source>
</evidence>
<feature type="transmembrane region" description="Helical" evidence="1">
    <location>
        <begin position="38"/>
        <end position="57"/>
    </location>
</feature>
<proteinExistence type="predicted"/>
<dbReference type="Pfam" id="PF11137">
    <property type="entry name" value="DUF2909"/>
    <property type="match status" value="1"/>
</dbReference>
<feature type="transmembrane region" description="Helical" evidence="1">
    <location>
        <begin position="6"/>
        <end position="26"/>
    </location>
</feature>
<dbReference type="AlphaFoldDB" id="A0A2T5P9P9"/>
<dbReference type="InterPro" id="IPR021313">
    <property type="entry name" value="DUF2909"/>
</dbReference>
<dbReference type="EMBL" id="QASN01000017">
    <property type="protein sequence ID" value="PTU74449.1"/>
    <property type="molecule type" value="Genomic_DNA"/>
</dbReference>
<organism evidence="2 3">
    <name type="scientific">Pseudomonas mangrovi</name>
    <dbReference type="NCBI Taxonomy" id="2161748"/>
    <lineage>
        <taxon>Bacteria</taxon>
        <taxon>Pseudomonadati</taxon>
        <taxon>Pseudomonadota</taxon>
        <taxon>Gammaproteobacteria</taxon>
        <taxon>Pseudomonadales</taxon>
        <taxon>Pseudomonadaceae</taxon>
        <taxon>Pseudomonas</taxon>
    </lineage>
</organism>
<dbReference type="RefSeq" id="WP_108107147.1">
    <property type="nucleotide sequence ID" value="NZ_QASN01000017.1"/>
</dbReference>
<reference evidence="2 3" key="1">
    <citation type="submission" date="2018-04" db="EMBL/GenBank/DDBJ databases">
        <title>Pseudomonas sp. nov., isolated from mangrove soil.</title>
        <authorList>
            <person name="Chen C."/>
        </authorList>
    </citation>
    <scope>NUCLEOTIDE SEQUENCE [LARGE SCALE GENOMIC DNA]</scope>
    <source>
        <strain evidence="2 3">TC-11</strain>
    </source>
</reference>
<sequence>MLKLAIVLLLLAMCASLFSGLFFLVRDEGRSARLANSLTLRVVLAGLIVALLVWGFHSGQLLIPGAA</sequence>
<accession>A0A2T5P9P9</accession>
<evidence type="ECO:0000313" key="3">
    <source>
        <dbReference type="Proteomes" id="UP000244064"/>
    </source>
</evidence>
<evidence type="ECO:0000313" key="2">
    <source>
        <dbReference type="EMBL" id="PTU74449.1"/>
    </source>
</evidence>
<name>A0A2T5P9P9_9PSED</name>
<keyword evidence="1" id="KW-1133">Transmembrane helix</keyword>
<protein>
    <submittedName>
        <fullName evidence="2">Twin transmembrane helix small protein</fullName>
    </submittedName>
</protein>
<dbReference type="NCBIfam" id="NF033233">
    <property type="entry name" value="twin_helix"/>
    <property type="match status" value="1"/>
</dbReference>
<keyword evidence="3" id="KW-1185">Reference proteome</keyword>
<dbReference type="Proteomes" id="UP000244064">
    <property type="component" value="Unassembled WGS sequence"/>
</dbReference>
<keyword evidence="1 2" id="KW-0812">Transmembrane</keyword>
<keyword evidence="1" id="KW-0472">Membrane</keyword>